<name>A0A382ESR0_9ZZZZ</name>
<gene>
    <name evidence="1" type="ORF">METZ01_LOCUS206216</name>
</gene>
<proteinExistence type="predicted"/>
<dbReference type="EMBL" id="UINC01045967">
    <property type="protein sequence ID" value="SVB53362.1"/>
    <property type="molecule type" value="Genomic_DNA"/>
</dbReference>
<evidence type="ECO:0000313" key="1">
    <source>
        <dbReference type="EMBL" id="SVB53362.1"/>
    </source>
</evidence>
<organism evidence="1">
    <name type="scientific">marine metagenome</name>
    <dbReference type="NCBI Taxonomy" id="408172"/>
    <lineage>
        <taxon>unclassified sequences</taxon>
        <taxon>metagenomes</taxon>
        <taxon>ecological metagenomes</taxon>
    </lineage>
</organism>
<dbReference type="AlphaFoldDB" id="A0A382ESR0"/>
<accession>A0A382ESR0</accession>
<reference evidence="1" key="1">
    <citation type="submission" date="2018-05" db="EMBL/GenBank/DDBJ databases">
        <authorList>
            <person name="Lanie J.A."/>
            <person name="Ng W.-L."/>
            <person name="Kazmierczak K.M."/>
            <person name="Andrzejewski T.M."/>
            <person name="Davidsen T.M."/>
            <person name="Wayne K.J."/>
            <person name="Tettelin H."/>
            <person name="Glass J.I."/>
            <person name="Rusch D."/>
            <person name="Podicherti R."/>
            <person name="Tsui H.-C.T."/>
            <person name="Winkler M.E."/>
        </authorList>
    </citation>
    <scope>NUCLEOTIDE SEQUENCE</scope>
</reference>
<protein>
    <submittedName>
        <fullName evidence="1">Uncharacterized protein</fullName>
    </submittedName>
</protein>
<sequence length="122" mass="14105">MSIANDYLDGQDINQISKEYGVTEDRVAAALDQTEVRKYIDNVYVTQGYLNRVRRMNLVNQVIEQKVQDALESGVWSKRDLLDWMKHLNELEETAKPKKAAPQVAVQINNYDRLMKDLFNAS</sequence>